<dbReference type="PANTHER" id="PTHR32022:SF10">
    <property type="entry name" value="D-GLUTAMATE CYCLASE, MITOCHONDRIAL"/>
    <property type="match status" value="1"/>
</dbReference>
<dbReference type="InterPro" id="IPR009906">
    <property type="entry name" value="D-Glu_cyclase"/>
</dbReference>
<dbReference type="PIRSF" id="PIRSF029755">
    <property type="entry name" value="UCP029755"/>
    <property type="match status" value="1"/>
</dbReference>
<keyword evidence="2" id="KW-0456">Lyase</keyword>
<dbReference type="GO" id="GO:0047820">
    <property type="term" value="F:D-glutamate cyclase activity"/>
    <property type="evidence" value="ECO:0007669"/>
    <property type="project" value="TreeGrafter"/>
</dbReference>
<evidence type="ECO:0000313" key="3">
    <source>
        <dbReference type="EMBL" id="MBS8262578.1"/>
    </source>
</evidence>
<dbReference type="PANTHER" id="PTHR32022">
    <property type="entry name" value="D-GLUTAMATE CYCLASE, MITOCHONDRIAL"/>
    <property type="match status" value="1"/>
</dbReference>
<evidence type="ECO:0000313" key="4">
    <source>
        <dbReference type="Proteomes" id="UP000705379"/>
    </source>
</evidence>
<proteinExistence type="inferred from homology"/>
<dbReference type="Gene3D" id="3.30.2040.10">
    <property type="entry name" value="PSTPO5379-like domain"/>
    <property type="match status" value="1"/>
</dbReference>
<sequence length="279" mass="30365">MVQTVNYSELVERDFAAVRSAIRSGLYTGHTAGLAKGHLQCNLAIVSGDLADDFHEFCRLNPKSCPLAGVSEPGKPQVERLGETVDIRTDAARYNIYRDGVLAEQVPDLIDVWQPDFVAFAIGCSFTFENALLRAGISMRHIEMDVTVPMYRSSIKTVPCGPFGGDTVVSMRPIHEDRIDEVFEICRSYPLAHGAPLHFGAPEEIGIADVGKPDWGNAVDIGEGEVPLFWACGVTPQVAIMQAKSALSITHAPGAMLIAEVSEQCAPIYPYNDNKKPTF</sequence>
<dbReference type="EMBL" id="QTKU01000005">
    <property type="protein sequence ID" value="MBS8262578.1"/>
    <property type="molecule type" value="Genomic_DNA"/>
</dbReference>
<comment type="caution">
    <text evidence="3">The sequence shown here is derived from an EMBL/GenBank/DDBJ whole genome shotgun (WGS) entry which is preliminary data.</text>
</comment>
<gene>
    <name evidence="3" type="ORF">DYI23_20300</name>
</gene>
<reference evidence="3" key="2">
    <citation type="journal article" date="2021" name="Microorganisms">
        <title>Bacterial Dimethylsulfoniopropionate Biosynthesis in the East China Sea.</title>
        <authorList>
            <person name="Liu J."/>
            <person name="Zhang Y."/>
            <person name="Liu J."/>
            <person name="Zhong H."/>
            <person name="Williams B.T."/>
            <person name="Zheng Y."/>
            <person name="Curson A.R.J."/>
            <person name="Sun C."/>
            <person name="Sun H."/>
            <person name="Song D."/>
            <person name="Wagner Mackenzie B."/>
            <person name="Bermejo Martinez A."/>
            <person name="Todd J.D."/>
            <person name="Zhang X.H."/>
        </authorList>
    </citation>
    <scope>NUCLEOTIDE SEQUENCE</scope>
    <source>
        <strain evidence="3">AESS21</strain>
    </source>
</reference>
<evidence type="ECO:0000256" key="1">
    <source>
        <dbReference type="ARBA" id="ARBA00007896"/>
    </source>
</evidence>
<dbReference type="Gene3D" id="3.40.1640.10">
    <property type="entry name" value="PSTPO5379-like"/>
    <property type="match status" value="1"/>
</dbReference>
<dbReference type="InterPro" id="IPR016938">
    <property type="entry name" value="UPF0317"/>
</dbReference>
<protein>
    <submittedName>
        <fullName evidence="3">Hydro-lyase</fullName>
    </submittedName>
</protein>
<dbReference type="Proteomes" id="UP000705379">
    <property type="component" value="Unassembled WGS sequence"/>
</dbReference>
<dbReference type="FunFam" id="3.30.2040.10:FF:000001">
    <property type="entry name" value="D-glutamate cyclase, mitochondrial"/>
    <property type="match status" value="1"/>
</dbReference>
<dbReference type="InterPro" id="IPR038021">
    <property type="entry name" value="Putative_hydro-lyase"/>
</dbReference>
<dbReference type="NCBIfam" id="NF003969">
    <property type="entry name" value="PRK05463.1"/>
    <property type="match status" value="1"/>
</dbReference>
<dbReference type="SUPFAM" id="SSF160920">
    <property type="entry name" value="PSTPO5379-like"/>
    <property type="match status" value="1"/>
</dbReference>
<name>A0A944CIW5_9HYPH</name>
<organism evidence="3 4">
    <name type="scientific">Roseibium polysiphoniae</name>
    <dbReference type="NCBI Taxonomy" id="2571221"/>
    <lineage>
        <taxon>Bacteria</taxon>
        <taxon>Pseudomonadati</taxon>
        <taxon>Pseudomonadota</taxon>
        <taxon>Alphaproteobacteria</taxon>
        <taxon>Hyphomicrobiales</taxon>
        <taxon>Stappiaceae</taxon>
        <taxon>Roseibium</taxon>
    </lineage>
</organism>
<comment type="similarity">
    <text evidence="1">Belongs to the D-glutamate cyclase family.</text>
</comment>
<dbReference type="AlphaFoldDB" id="A0A944CIW5"/>
<dbReference type="GO" id="GO:0006536">
    <property type="term" value="P:glutamate metabolic process"/>
    <property type="evidence" value="ECO:0007669"/>
    <property type="project" value="TreeGrafter"/>
</dbReference>
<evidence type="ECO:0000256" key="2">
    <source>
        <dbReference type="ARBA" id="ARBA00023239"/>
    </source>
</evidence>
<reference evidence="3" key="1">
    <citation type="submission" date="2018-08" db="EMBL/GenBank/DDBJ databases">
        <authorList>
            <person name="Jin W."/>
            <person name="Wang H."/>
            <person name="Yang Y."/>
            <person name="Li M."/>
            <person name="Liu J."/>
        </authorList>
    </citation>
    <scope>NUCLEOTIDE SEQUENCE</scope>
    <source>
        <strain evidence="3">AESS21</strain>
    </source>
</reference>
<accession>A0A944CIW5</accession>
<dbReference type="Pfam" id="PF07286">
    <property type="entry name" value="D-Glu_cyclase"/>
    <property type="match status" value="1"/>
</dbReference>